<keyword evidence="5" id="KW-0813">Transport</keyword>
<dbReference type="PATRIC" id="fig|92835.4.peg.1212"/>
<dbReference type="GO" id="GO:0055085">
    <property type="term" value="P:transmembrane transport"/>
    <property type="evidence" value="ECO:0007669"/>
    <property type="project" value="InterPro"/>
</dbReference>
<evidence type="ECO:0000256" key="5">
    <source>
        <dbReference type="RuleBase" id="RU363032"/>
    </source>
</evidence>
<dbReference type="GO" id="GO:0005886">
    <property type="term" value="C:plasma membrane"/>
    <property type="evidence" value="ECO:0007669"/>
    <property type="project" value="UniProtKB-SubCell"/>
</dbReference>
<dbReference type="InterPro" id="IPR000515">
    <property type="entry name" value="MetI-like"/>
</dbReference>
<dbReference type="PROSITE" id="PS50928">
    <property type="entry name" value="ABC_TM1"/>
    <property type="match status" value="1"/>
</dbReference>
<dbReference type="EMBL" id="JYIZ01000042">
    <property type="protein sequence ID" value="KJL42037.1"/>
    <property type="molecule type" value="Genomic_DNA"/>
</dbReference>
<dbReference type="PANTHER" id="PTHR43376">
    <property type="entry name" value="OLIGOPEPTIDE TRANSPORT SYSTEM PERMEASE PROTEIN"/>
    <property type="match status" value="1"/>
</dbReference>
<feature type="transmembrane region" description="Helical" evidence="5">
    <location>
        <begin position="132"/>
        <end position="159"/>
    </location>
</feature>
<feature type="transmembrane region" description="Helical" evidence="5">
    <location>
        <begin position="180"/>
        <end position="200"/>
    </location>
</feature>
<feature type="transmembrane region" description="Helical" evidence="5">
    <location>
        <begin position="286"/>
        <end position="307"/>
    </location>
</feature>
<dbReference type="AlphaFoldDB" id="A0A0M2H6C3"/>
<dbReference type="SUPFAM" id="SSF161098">
    <property type="entry name" value="MetI-like"/>
    <property type="match status" value="1"/>
</dbReference>
<gene>
    <name evidence="7" type="primary">dppB_1</name>
    <name evidence="7" type="ORF">RS81_01193</name>
</gene>
<evidence type="ECO:0000256" key="3">
    <source>
        <dbReference type="ARBA" id="ARBA00022989"/>
    </source>
</evidence>
<keyword evidence="8" id="KW-1185">Reference proteome</keyword>
<dbReference type="Proteomes" id="UP000033956">
    <property type="component" value="Unassembled WGS sequence"/>
</dbReference>
<sequence>MSAVAPQLPAPDFDAIEAGTTAAGAVAGRSRIPWRFLGGRALFYLFTLWAAITINFFLPRMMKGDAVTAYLARNRNVTPEAAEALRALLGLDTDTSLWQQYLDYWGLLLRGDLGISLLHGMRPVTEVVGQSLIWTVALVGFATLVAFAIGTIGGAIVGWRRGSRLDALIPITTFLSTIPYFWLGLVAISVFSVALGWFPIGKAYGVGVKPEWSAEFIGDVLHHGFLPAATIIIASLGGWMLGMRNMMLTVLDEDYVTVAQAKGLPNQRVLWRYAARNAVLPQIQSFALALGFIVGGTIVMEVVFSYPGVGKLLLDATNAKDYALMQGVFLVITISVLLANLLADVAYAFLDPRTRQTEA</sequence>
<dbReference type="RefSeq" id="WP_045275154.1">
    <property type="nucleotide sequence ID" value="NZ_BAAAUP010000004.1"/>
</dbReference>
<name>A0A0M2H6C3_9MICO</name>
<reference evidence="7 8" key="1">
    <citation type="submission" date="2015-02" db="EMBL/GenBank/DDBJ databases">
        <title>Draft genome sequences of ten Microbacterium spp. with emphasis on heavy metal contaminated environments.</title>
        <authorList>
            <person name="Corretto E."/>
        </authorList>
    </citation>
    <scope>NUCLEOTIDE SEQUENCE [LARGE SCALE GENOMIC DNA]</scope>
    <source>
        <strain evidence="7 8">DSM 12510</strain>
    </source>
</reference>
<keyword evidence="4 5" id="KW-0472">Membrane</keyword>
<evidence type="ECO:0000313" key="7">
    <source>
        <dbReference type="EMBL" id="KJL42037.1"/>
    </source>
</evidence>
<evidence type="ECO:0000256" key="2">
    <source>
        <dbReference type="ARBA" id="ARBA00022692"/>
    </source>
</evidence>
<protein>
    <submittedName>
        <fullName evidence="7">Dipeptide transport system permease protein DppB</fullName>
    </submittedName>
</protein>
<evidence type="ECO:0000256" key="1">
    <source>
        <dbReference type="ARBA" id="ARBA00004141"/>
    </source>
</evidence>
<dbReference type="Gene3D" id="1.10.3720.10">
    <property type="entry name" value="MetI-like"/>
    <property type="match status" value="1"/>
</dbReference>
<comment type="caution">
    <text evidence="7">The sequence shown here is derived from an EMBL/GenBank/DDBJ whole genome shotgun (WGS) entry which is preliminary data.</text>
</comment>
<keyword evidence="3 5" id="KW-1133">Transmembrane helix</keyword>
<dbReference type="InterPro" id="IPR035906">
    <property type="entry name" value="MetI-like_sf"/>
</dbReference>
<dbReference type="STRING" id="92835.RS81_01193"/>
<feature type="transmembrane region" description="Helical" evidence="5">
    <location>
        <begin position="41"/>
        <end position="58"/>
    </location>
</feature>
<proteinExistence type="inferred from homology"/>
<evidence type="ECO:0000313" key="8">
    <source>
        <dbReference type="Proteomes" id="UP000033956"/>
    </source>
</evidence>
<comment type="subcellular location">
    <subcellularLocation>
        <location evidence="5">Cell membrane</location>
        <topology evidence="5">Multi-pass membrane protein</topology>
    </subcellularLocation>
    <subcellularLocation>
        <location evidence="1">Membrane</location>
        <topology evidence="1">Multi-pass membrane protein</topology>
    </subcellularLocation>
</comment>
<dbReference type="CDD" id="cd06261">
    <property type="entry name" value="TM_PBP2"/>
    <property type="match status" value="1"/>
</dbReference>
<keyword evidence="2 5" id="KW-0812">Transmembrane</keyword>
<dbReference type="Pfam" id="PF00528">
    <property type="entry name" value="BPD_transp_1"/>
    <property type="match status" value="1"/>
</dbReference>
<feature type="domain" description="ABC transmembrane type-1" evidence="6">
    <location>
        <begin position="132"/>
        <end position="343"/>
    </location>
</feature>
<feature type="transmembrane region" description="Helical" evidence="5">
    <location>
        <begin position="220"/>
        <end position="241"/>
    </location>
</feature>
<comment type="similarity">
    <text evidence="5">Belongs to the binding-protein-dependent transport system permease family.</text>
</comment>
<dbReference type="PANTHER" id="PTHR43376:SF1">
    <property type="entry name" value="OLIGOPEPTIDE TRANSPORT SYSTEM PERMEASE PROTEIN"/>
    <property type="match status" value="1"/>
</dbReference>
<accession>A0A0M2H6C3</accession>
<organism evidence="7 8">
    <name type="scientific">Microbacterium terrae</name>
    <dbReference type="NCBI Taxonomy" id="69369"/>
    <lineage>
        <taxon>Bacteria</taxon>
        <taxon>Bacillati</taxon>
        <taxon>Actinomycetota</taxon>
        <taxon>Actinomycetes</taxon>
        <taxon>Micrococcales</taxon>
        <taxon>Microbacteriaceae</taxon>
        <taxon>Microbacterium</taxon>
    </lineage>
</organism>
<feature type="transmembrane region" description="Helical" evidence="5">
    <location>
        <begin position="327"/>
        <end position="350"/>
    </location>
</feature>
<evidence type="ECO:0000256" key="4">
    <source>
        <dbReference type="ARBA" id="ARBA00023136"/>
    </source>
</evidence>
<dbReference type="OrthoDB" id="9778910at2"/>
<evidence type="ECO:0000259" key="6">
    <source>
        <dbReference type="PROSITE" id="PS50928"/>
    </source>
</evidence>